<comment type="caution">
    <text evidence="3">The sequence shown here is derived from an EMBL/GenBank/DDBJ whole genome shotgun (WGS) entry which is preliminary data.</text>
</comment>
<keyword evidence="2" id="KW-0560">Oxidoreductase</keyword>
<organism evidence="3 4">
    <name type="scientific">Simplicispira hankyongi</name>
    <dbReference type="NCBI Taxonomy" id="2315688"/>
    <lineage>
        <taxon>Bacteria</taxon>
        <taxon>Pseudomonadati</taxon>
        <taxon>Pseudomonadota</taxon>
        <taxon>Betaproteobacteria</taxon>
        <taxon>Burkholderiales</taxon>
        <taxon>Comamonadaceae</taxon>
        <taxon>Simplicispira</taxon>
    </lineage>
</organism>
<keyword evidence="4" id="KW-1185">Reference proteome</keyword>
<evidence type="ECO:0000256" key="2">
    <source>
        <dbReference type="ARBA" id="ARBA00023002"/>
    </source>
</evidence>
<dbReference type="AlphaFoldDB" id="A0A398C8Q8"/>
<dbReference type="EMBL" id="QXJC01000008">
    <property type="protein sequence ID" value="RID97238.1"/>
    <property type="molecule type" value="Genomic_DNA"/>
</dbReference>
<dbReference type="PANTHER" id="PTHR43639:SF1">
    <property type="entry name" value="SHORT-CHAIN DEHYDROGENASE_REDUCTASE FAMILY PROTEIN"/>
    <property type="match status" value="1"/>
</dbReference>
<dbReference type="Gene3D" id="3.40.50.720">
    <property type="entry name" value="NAD(P)-binding Rossmann-like Domain"/>
    <property type="match status" value="1"/>
</dbReference>
<proteinExistence type="inferred from homology"/>
<name>A0A398C8Q8_9BURK</name>
<protein>
    <submittedName>
        <fullName evidence="3">SDR family oxidoreductase</fullName>
    </submittedName>
</protein>
<dbReference type="PRINTS" id="PR00081">
    <property type="entry name" value="GDHRDH"/>
</dbReference>
<evidence type="ECO:0000313" key="3">
    <source>
        <dbReference type="EMBL" id="RID97238.1"/>
    </source>
</evidence>
<dbReference type="PANTHER" id="PTHR43639">
    <property type="entry name" value="OXIDOREDUCTASE, SHORT-CHAIN DEHYDROGENASE/REDUCTASE FAMILY (AFU_ORTHOLOGUE AFUA_5G02870)"/>
    <property type="match status" value="1"/>
</dbReference>
<dbReference type="RefSeq" id="WP_119110192.1">
    <property type="nucleotide sequence ID" value="NZ_QXJC01000008.1"/>
</dbReference>
<evidence type="ECO:0000313" key="4">
    <source>
        <dbReference type="Proteomes" id="UP000266302"/>
    </source>
</evidence>
<gene>
    <name evidence="3" type="ORF">D3F03_14725</name>
</gene>
<dbReference type="SUPFAM" id="SSF51735">
    <property type="entry name" value="NAD(P)-binding Rossmann-fold domains"/>
    <property type="match status" value="1"/>
</dbReference>
<evidence type="ECO:0000256" key="1">
    <source>
        <dbReference type="ARBA" id="ARBA00006484"/>
    </source>
</evidence>
<dbReference type="Proteomes" id="UP000266302">
    <property type="component" value="Unassembled WGS sequence"/>
</dbReference>
<comment type="similarity">
    <text evidence="1">Belongs to the short-chain dehydrogenases/reductases (SDR) family.</text>
</comment>
<accession>A0A398C8Q8</accession>
<dbReference type="OrthoDB" id="5292672at2"/>
<dbReference type="Pfam" id="PF13561">
    <property type="entry name" value="adh_short_C2"/>
    <property type="match status" value="1"/>
</dbReference>
<sequence length="270" mass="28156">MSLPDRPKAVLVTGGARRLGQAFCLAFARAGWDVVCHYQHSGEDALQTCEAVRALGQEAYAVQGDLGQSDAIEALFAATVAALGQAPDAIVNNASAFEPDSGLDFSPELLHTQMQINLAAPLQLASLLARSTSAATAAPPCVIHVLDQKVFNLNPDYFSYTLSKLALERAVALQAQALAPRVRVNGVAPGLIYVSGPQSGENFRRASSVNLLQSATDPADVASSAVFLAENPSITGVTIAVDKGQHLVPLARDIMFVAEQLAPAAPQGSA</sequence>
<dbReference type="GO" id="GO:0016491">
    <property type="term" value="F:oxidoreductase activity"/>
    <property type="evidence" value="ECO:0007669"/>
    <property type="project" value="UniProtKB-KW"/>
</dbReference>
<dbReference type="InterPro" id="IPR036291">
    <property type="entry name" value="NAD(P)-bd_dom_sf"/>
</dbReference>
<reference evidence="3 4" key="1">
    <citation type="submission" date="2018-09" db="EMBL/GenBank/DDBJ databases">
        <title>Draft genome of Simplicispira sp. NY-02.</title>
        <authorList>
            <person name="Im W.T."/>
        </authorList>
    </citation>
    <scope>NUCLEOTIDE SEQUENCE [LARGE SCALE GENOMIC DNA]</scope>
    <source>
        <strain evidence="3 4">NY-02</strain>
    </source>
</reference>
<dbReference type="InterPro" id="IPR002347">
    <property type="entry name" value="SDR_fam"/>
</dbReference>